<dbReference type="Proteomes" id="UP000789525">
    <property type="component" value="Unassembled WGS sequence"/>
</dbReference>
<gene>
    <name evidence="1" type="ORF">ACOLOM_LOCUS6873</name>
</gene>
<evidence type="ECO:0000313" key="1">
    <source>
        <dbReference type="EMBL" id="CAG8606590.1"/>
    </source>
</evidence>
<evidence type="ECO:0000313" key="2">
    <source>
        <dbReference type="Proteomes" id="UP000789525"/>
    </source>
</evidence>
<sequence length="227" mass="25459">MPRSSKQTNIGDFYTGSKASDKGKKRRDKEPKTPIKLKKSKQAPIIEIEDSDEEDDLRNVRLQPSSPPLTSPTLIPDEQTSEEEEEPPIEQTPLAKSQRRKAAGRVSDLDTSDSDENVPLNLANSKRKRLLSEDSEGGQPKKKRVLKRGLRPNREEKEVLDDLDKNGTAIFDHHCPRRLYGHFLGQNPPHLTRIVMTGEVTCGAARLNETLDLLPEGRPILLTSSLL</sequence>
<name>A0ACA9MPX3_9GLOM</name>
<protein>
    <submittedName>
        <fullName evidence="1">14949_t:CDS:1</fullName>
    </submittedName>
</protein>
<reference evidence="1" key="1">
    <citation type="submission" date="2021-06" db="EMBL/GenBank/DDBJ databases">
        <authorList>
            <person name="Kallberg Y."/>
            <person name="Tangrot J."/>
            <person name="Rosling A."/>
        </authorList>
    </citation>
    <scope>NUCLEOTIDE SEQUENCE</scope>
    <source>
        <strain evidence="1">CL356</strain>
    </source>
</reference>
<organism evidence="1 2">
    <name type="scientific">Acaulospora colombiana</name>
    <dbReference type="NCBI Taxonomy" id="27376"/>
    <lineage>
        <taxon>Eukaryota</taxon>
        <taxon>Fungi</taxon>
        <taxon>Fungi incertae sedis</taxon>
        <taxon>Mucoromycota</taxon>
        <taxon>Glomeromycotina</taxon>
        <taxon>Glomeromycetes</taxon>
        <taxon>Diversisporales</taxon>
        <taxon>Acaulosporaceae</taxon>
        <taxon>Acaulospora</taxon>
    </lineage>
</organism>
<dbReference type="EMBL" id="CAJVPT010014694">
    <property type="protein sequence ID" value="CAG8606590.1"/>
    <property type="molecule type" value="Genomic_DNA"/>
</dbReference>
<proteinExistence type="predicted"/>
<accession>A0ACA9MPX3</accession>
<comment type="caution">
    <text evidence="1">The sequence shown here is derived from an EMBL/GenBank/DDBJ whole genome shotgun (WGS) entry which is preliminary data.</text>
</comment>
<keyword evidence="2" id="KW-1185">Reference proteome</keyword>